<dbReference type="AlphaFoldDB" id="A0A4Y7PDI9"/>
<evidence type="ECO:0000313" key="3">
    <source>
        <dbReference type="Proteomes" id="UP000294933"/>
    </source>
</evidence>
<evidence type="ECO:0000313" key="2">
    <source>
        <dbReference type="EMBL" id="TDL13325.1"/>
    </source>
</evidence>
<gene>
    <name evidence="2" type="ORF">BD410DRAFT_847067</name>
</gene>
<keyword evidence="3" id="KW-1185">Reference proteome</keyword>
<accession>A0A4Y7PDI9</accession>
<dbReference type="EMBL" id="ML170720">
    <property type="protein sequence ID" value="TDL13325.1"/>
    <property type="molecule type" value="Genomic_DNA"/>
</dbReference>
<sequence>MELAILSTSWKLVRAITEIAYRLEQAREDARSLKYLDTQATTFLAVVTNGLAGVDPAPYLETIASLELEKFIAYGRIKQMWMARKTRRNILNLNRRMRLFVDTYLLQVATETARLNLQAFAEPPPPLPRMSATSKTAMWKTSTAGNPPQVASESAKTSSEEPRCQDGVDLTSQPESLPVLHPGSHVYNIKIETL</sequence>
<proteinExistence type="predicted"/>
<feature type="compositionally biased region" description="Polar residues" evidence="1">
    <location>
        <begin position="131"/>
        <end position="157"/>
    </location>
</feature>
<dbReference type="Proteomes" id="UP000294933">
    <property type="component" value="Unassembled WGS sequence"/>
</dbReference>
<dbReference type="VEuPathDB" id="FungiDB:BD410DRAFT_847067"/>
<evidence type="ECO:0000256" key="1">
    <source>
        <dbReference type="SAM" id="MobiDB-lite"/>
    </source>
</evidence>
<name>A0A4Y7PDI9_9AGAM</name>
<feature type="region of interest" description="Disordered" evidence="1">
    <location>
        <begin position="124"/>
        <end position="175"/>
    </location>
</feature>
<organism evidence="2 3">
    <name type="scientific">Rickenella mellea</name>
    <dbReference type="NCBI Taxonomy" id="50990"/>
    <lineage>
        <taxon>Eukaryota</taxon>
        <taxon>Fungi</taxon>
        <taxon>Dikarya</taxon>
        <taxon>Basidiomycota</taxon>
        <taxon>Agaricomycotina</taxon>
        <taxon>Agaricomycetes</taxon>
        <taxon>Hymenochaetales</taxon>
        <taxon>Rickenellaceae</taxon>
        <taxon>Rickenella</taxon>
    </lineage>
</organism>
<reference evidence="2 3" key="1">
    <citation type="submission" date="2018-06" db="EMBL/GenBank/DDBJ databases">
        <title>A transcriptomic atlas of mushroom development highlights an independent origin of complex multicellularity.</title>
        <authorList>
            <consortium name="DOE Joint Genome Institute"/>
            <person name="Krizsan K."/>
            <person name="Almasi E."/>
            <person name="Merenyi Z."/>
            <person name="Sahu N."/>
            <person name="Viragh M."/>
            <person name="Koszo T."/>
            <person name="Mondo S."/>
            <person name="Kiss B."/>
            <person name="Balint B."/>
            <person name="Kues U."/>
            <person name="Barry K."/>
            <person name="Hegedus J.C."/>
            <person name="Henrissat B."/>
            <person name="Johnson J."/>
            <person name="Lipzen A."/>
            <person name="Ohm R."/>
            <person name="Nagy I."/>
            <person name="Pangilinan J."/>
            <person name="Yan J."/>
            <person name="Xiong Y."/>
            <person name="Grigoriev I.V."/>
            <person name="Hibbett D.S."/>
            <person name="Nagy L.G."/>
        </authorList>
    </citation>
    <scope>NUCLEOTIDE SEQUENCE [LARGE SCALE GENOMIC DNA]</scope>
    <source>
        <strain evidence="2 3">SZMC22713</strain>
    </source>
</reference>
<protein>
    <submittedName>
        <fullName evidence="2">Uncharacterized protein</fullName>
    </submittedName>
</protein>